<evidence type="ECO:0000256" key="4">
    <source>
        <dbReference type="ARBA" id="ARBA00022438"/>
    </source>
</evidence>
<dbReference type="Gene3D" id="1.25.50.20">
    <property type="match status" value="1"/>
</dbReference>
<evidence type="ECO:0000256" key="18">
    <source>
        <dbReference type="ARBA" id="ARBA00041618"/>
    </source>
</evidence>
<keyword evidence="8" id="KW-0479">Metal-binding</keyword>
<dbReference type="InterPro" id="IPR014782">
    <property type="entry name" value="Peptidase_M1_dom"/>
</dbReference>
<accession>A0A7J7RRK3</accession>
<evidence type="ECO:0000313" key="25">
    <source>
        <dbReference type="Proteomes" id="UP000527355"/>
    </source>
</evidence>
<keyword evidence="12" id="KW-1133">Transmembrane helix</keyword>
<evidence type="ECO:0000256" key="1">
    <source>
        <dbReference type="ARBA" id="ARBA00001947"/>
    </source>
</evidence>
<dbReference type="PRINTS" id="PR00756">
    <property type="entry name" value="ALADIPTASE"/>
</dbReference>
<evidence type="ECO:0000256" key="17">
    <source>
        <dbReference type="ARBA" id="ARBA00041246"/>
    </source>
</evidence>
<feature type="domain" description="Aminopeptidase N-like N-terminal" evidence="23">
    <location>
        <begin position="84"/>
        <end position="282"/>
    </location>
</feature>
<evidence type="ECO:0000256" key="15">
    <source>
        <dbReference type="ARBA" id="ARBA00023157"/>
    </source>
</evidence>
<keyword evidence="15" id="KW-1015">Disulfide bond</keyword>
<dbReference type="GO" id="GO:0043171">
    <property type="term" value="P:peptide catabolic process"/>
    <property type="evidence" value="ECO:0007669"/>
    <property type="project" value="TreeGrafter"/>
</dbReference>
<keyword evidence="9" id="KW-0378">Hydrolase</keyword>
<dbReference type="Gene3D" id="3.30.2010.30">
    <property type="match status" value="1"/>
</dbReference>
<evidence type="ECO:0000256" key="12">
    <source>
        <dbReference type="ARBA" id="ARBA00022989"/>
    </source>
</evidence>
<evidence type="ECO:0000256" key="20">
    <source>
        <dbReference type="ARBA" id="ARBA00047171"/>
    </source>
</evidence>
<feature type="domain" description="Peptidase M1 membrane alanine aminopeptidase" evidence="22">
    <location>
        <begin position="323"/>
        <end position="385"/>
    </location>
</feature>
<evidence type="ECO:0000256" key="10">
    <source>
        <dbReference type="ARBA" id="ARBA00022833"/>
    </source>
</evidence>
<keyword evidence="10" id="KW-0862">Zinc</keyword>
<dbReference type="PANTHER" id="PTHR11533:SF172">
    <property type="entry name" value="AMINOPEPTIDASE N"/>
    <property type="match status" value="1"/>
</dbReference>
<dbReference type="PANTHER" id="PTHR11533">
    <property type="entry name" value="PROTEASE M1 ZINC METALLOPROTEASE"/>
    <property type="match status" value="1"/>
</dbReference>
<comment type="subunit">
    <text evidence="20">Homodimer. Interacts with SLC6A19.</text>
</comment>
<evidence type="ECO:0000256" key="5">
    <source>
        <dbReference type="ARBA" id="ARBA00022475"/>
    </source>
</evidence>
<gene>
    <name evidence="24" type="ORF">mMyoMyo1_000754</name>
</gene>
<evidence type="ECO:0000256" key="16">
    <source>
        <dbReference type="ARBA" id="ARBA00023180"/>
    </source>
</evidence>
<dbReference type="Proteomes" id="UP000527355">
    <property type="component" value="Unassembled WGS sequence"/>
</dbReference>
<dbReference type="VEuPathDB" id="HostDB:LOC118679251"/>
<dbReference type="Pfam" id="PF01433">
    <property type="entry name" value="Peptidase_M1"/>
    <property type="match status" value="1"/>
</dbReference>
<dbReference type="InterPro" id="IPR001930">
    <property type="entry name" value="Peptidase_M1"/>
</dbReference>
<dbReference type="InterPro" id="IPR050344">
    <property type="entry name" value="Peptidase_M1_aminopeptidases"/>
</dbReference>
<evidence type="ECO:0000313" key="24">
    <source>
        <dbReference type="EMBL" id="KAF6278806.1"/>
    </source>
</evidence>
<evidence type="ECO:0000256" key="21">
    <source>
        <dbReference type="SAM" id="MobiDB-lite"/>
    </source>
</evidence>
<dbReference type="CDD" id="cd09601">
    <property type="entry name" value="M1_APN-Q_like"/>
    <property type="match status" value="1"/>
</dbReference>
<dbReference type="InterPro" id="IPR042097">
    <property type="entry name" value="Aminopeptidase_N-like_N_sf"/>
</dbReference>
<dbReference type="SUPFAM" id="SSF63737">
    <property type="entry name" value="Leukotriene A4 hydrolase N-terminal domain"/>
    <property type="match status" value="1"/>
</dbReference>
<proteinExistence type="inferred from homology"/>
<dbReference type="AlphaFoldDB" id="A0A7J7RRK3"/>
<name>A0A7J7RRK3_MYOMY</name>
<organism evidence="24 25">
    <name type="scientific">Myotis myotis</name>
    <name type="common">Greater mouse-eared bat</name>
    <name type="synonym">Vespertilio myotis</name>
    <dbReference type="NCBI Taxonomy" id="51298"/>
    <lineage>
        <taxon>Eukaryota</taxon>
        <taxon>Metazoa</taxon>
        <taxon>Chordata</taxon>
        <taxon>Craniata</taxon>
        <taxon>Vertebrata</taxon>
        <taxon>Euteleostomi</taxon>
        <taxon>Mammalia</taxon>
        <taxon>Eutheria</taxon>
        <taxon>Laurasiatheria</taxon>
        <taxon>Chiroptera</taxon>
        <taxon>Yangochiroptera</taxon>
        <taxon>Vespertilionidae</taxon>
        <taxon>Myotis</taxon>
    </lineage>
</organism>
<evidence type="ECO:0000256" key="3">
    <source>
        <dbReference type="ARBA" id="ARBA00010136"/>
    </source>
</evidence>
<evidence type="ECO:0000256" key="8">
    <source>
        <dbReference type="ARBA" id="ARBA00022723"/>
    </source>
</evidence>
<dbReference type="GO" id="GO:0006508">
    <property type="term" value="P:proteolysis"/>
    <property type="evidence" value="ECO:0007669"/>
    <property type="project" value="UniProtKB-KW"/>
</dbReference>
<dbReference type="GO" id="GO:0016285">
    <property type="term" value="F:alanyl aminopeptidase activity"/>
    <property type="evidence" value="ECO:0007669"/>
    <property type="project" value="UniProtKB-EC"/>
</dbReference>
<comment type="cofactor">
    <cofactor evidence="1">
        <name>Zn(2+)</name>
        <dbReference type="ChEBI" id="CHEBI:29105"/>
    </cofactor>
</comment>
<evidence type="ECO:0000259" key="23">
    <source>
        <dbReference type="Pfam" id="PF17900"/>
    </source>
</evidence>
<evidence type="ECO:0000259" key="22">
    <source>
        <dbReference type="Pfam" id="PF01433"/>
    </source>
</evidence>
<evidence type="ECO:0000256" key="14">
    <source>
        <dbReference type="ARBA" id="ARBA00023136"/>
    </source>
</evidence>
<dbReference type="GO" id="GO:0042277">
    <property type="term" value="F:peptide binding"/>
    <property type="evidence" value="ECO:0007669"/>
    <property type="project" value="TreeGrafter"/>
</dbReference>
<evidence type="ECO:0000256" key="7">
    <source>
        <dbReference type="ARBA" id="ARBA00022692"/>
    </source>
</evidence>
<sequence length="486" mass="54390">MAKGFYISKALGILGIVLGVAAACTIIALSVVYAQEKNKNAELSAQVATTLPTTDQNKPTATTPTTTLDQSKPWNRYRLPRSLVPDSYQVTLRPYLTPNQHGLYIFEGSSTVHFTCQEPTNIIIIHSKKLNYTDIQGHRVALQALGGAKAPEIDRTELVEVTEYLVVHLKSQLEAGVMYEMSSKFQGELADDLAGFYRSEYMDGNEKKVLATTQMQSADARKSFPCFDEPAMKARFNITLIHPHNLTALSNMLPKGPSTPLQGDPTWHVTEFHTTPIMSTYLLAYIVSEFTYVNMTETMSTNQNVLIRIWARPSATAAGHGQYALNVTGRILNFFAQHYNTPYPLDKSDQIGLPDFNAGAMENWGLVTYRENSLLFDPDSSSSSIAGNIIGKTLAWDFVQINWKKLFNDYGGGSFSFSNLIQAVTRRFSTEHELQQLEQFKKNNMDTGFGSATRALEQALEKTKANIKWVKENKEVVHKWFQDHSN</sequence>
<dbReference type="GO" id="GO:0070006">
    <property type="term" value="F:metalloaminopeptidase activity"/>
    <property type="evidence" value="ECO:0007669"/>
    <property type="project" value="TreeGrafter"/>
</dbReference>
<reference evidence="24 25" key="1">
    <citation type="journal article" date="2020" name="Nature">
        <title>Six reference-quality genomes reveal evolution of bat adaptations.</title>
        <authorList>
            <person name="Jebb D."/>
            <person name="Huang Z."/>
            <person name="Pippel M."/>
            <person name="Hughes G.M."/>
            <person name="Lavrichenko K."/>
            <person name="Devanna P."/>
            <person name="Winkler S."/>
            <person name="Jermiin L.S."/>
            <person name="Skirmuntt E.C."/>
            <person name="Katzourakis A."/>
            <person name="Burkitt-Gray L."/>
            <person name="Ray D.A."/>
            <person name="Sullivan K.A.M."/>
            <person name="Roscito J.G."/>
            <person name="Kirilenko B.M."/>
            <person name="Davalos L.M."/>
            <person name="Corthals A.P."/>
            <person name="Power M.L."/>
            <person name="Jones G."/>
            <person name="Ransome R.D."/>
            <person name="Dechmann D.K.N."/>
            <person name="Locatelli A.G."/>
            <person name="Puechmaille S.J."/>
            <person name="Fedrigo O."/>
            <person name="Jarvis E.D."/>
            <person name="Hiller M."/>
            <person name="Vernes S.C."/>
            <person name="Myers E.W."/>
            <person name="Teeling E.C."/>
        </authorList>
    </citation>
    <scope>NUCLEOTIDE SEQUENCE [LARGE SCALE GENOMIC DNA]</scope>
    <source>
        <strain evidence="24">MMyoMyo1</strain>
        <tissue evidence="24">Flight muscle</tissue>
    </source>
</reference>
<evidence type="ECO:0000256" key="19">
    <source>
        <dbReference type="ARBA" id="ARBA00042613"/>
    </source>
</evidence>
<dbReference type="Pfam" id="PF17900">
    <property type="entry name" value="Peptidase_M1_N"/>
    <property type="match status" value="1"/>
</dbReference>
<dbReference type="VEuPathDB" id="HostDB:LOC118672946"/>
<evidence type="ECO:0000256" key="2">
    <source>
        <dbReference type="ARBA" id="ARBA00004401"/>
    </source>
</evidence>
<dbReference type="GO" id="GO:0005737">
    <property type="term" value="C:cytoplasm"/>
    <property type="evidence" value="ECO:0007669"/>
    <property type="project" value="TreeGrafter"/>
</dbReference>
<evidence type="ECO:0000256" key="6">
    <source>
        <dbReference type="ARBA" id="ARBA00022670"/>
    </source>
</evidence>
<dbReference type="InterPro" id="IPR034016">
    <property type="entry name" value="M1_APN-typ"/>
</dbReference>
<comment type="similarity">
    <text evidence="3">Belongs to the peptidase M1 family.</text>
</comment>
<keyword evidence="13" id="KW-0482">Metalloprotease</keyword>
<keyword evidence="6" id="KW-0645">Protease</keyword>
<keyword evidence="25" id="KW-1185">Reference proteome</keyword>
<keyword evidence="7" id="KW-0812">Transmembrane</keyword>
<keyword evidence="4 24" id="KW-0031">Aminopeptidase</keyword>
<dbReference type="PROSITE" id="PS51257">
    <property type="entry name" value="PROKAR_LIPOPROTEIN"/>
    <property type="match status" value="1"/>
</dbReference>
<comment type="subcellular location">
    <subcellularLocation>
        <location evidence="2">Cell membrane</location>
        <topology evidence="2">Single-pass type II membrane protein</topology>
    </subcellularLocation>
</comment>
<keyword evidence="16" id="KW-0325">Glycoprotein</keyword>
<evidence type="ECO:0000256" key="9">
    <source>
        <dbReference type="ARBA" id="ARBA00022801"/>
    </source>
</evidence>
<feature type="region of interest" description="Disordered" evidence="21">
    <location>
        <begin position="50"/>
        <end position="72"/>
    </location>
</feature>
<dbReference type="FunFam" id="2.60.40.1730:FF:000012">
    <property type="entry name" value="Aminopeptidase N"/>
    <property type="match status" value="1"/>
</dbReference>
<evidence type="ECO:0000256" key="11">
    <source>
        <dbReference type="ARBA" id="ARBA00022968"/>
    </source>
</evidence>
<dbReference type="Gene3D" id="2.60.40.1730">
    <property type="entry name" value="tricorn interacting facor f3 domain"/>
    <property type="match status" value="1"/>
</dbReference>
<dbReference type="SUPFAM" id="SSF55486">
    <property type="entry name" value="Metalloproteases ('zincins'), catalytic domain"/>
    <property type="match status" value="1"/>
</dbReference>
<dbReference type="InterPro" id="IPR045357">
    <property type="entry name" value="Aminopeptidase_N-like_N"/>
</dbReference>
<keyword evidence="11" id="KW-0735">Signal-anchor</keyword>
<protein>
    <recommendedName>
        <fullName evidence="18">Alanyl aminopeptidase</fullName>
    </recommendedName>
    <alternativeName>
        <fullName evidence="17">Aminopeptidase M</fullName>
    </alternativeName>
    <alternativeName>
        <fullName evidence="19">Microsomal aminopeptidase</fullName>
    </alternativeName>
</protein>
<keyword evidence="5" id="KW-1003">Cell membrane</keyword>
<comment type="caution">
    <text evidence="24">The sequence shown here is derived from an EMBL/GenBank/DDBJ whole genome shotgun (WGS) entry which is preliminary data.</text>
</comment>
<dbReference type="GO" id="GO:0005886">
    <property type="term" value="C:plasma membrane"/>
    <property type="evidence" value="ECO:0007669"/>
    <property type="project" value="UniProtKB-SubCell"/>
</dbReference>
<feature type="compositionally biased region" description="Low complexity" evidence="21">
    <location>
        <begin position="52"/>
        <end position="67"/>
    </location>
</feature>
<dbReference type="GO" id="GO:0005615">
    <property type="term" value="C:extracellular space"/>
    <property type="evidence" value="ECO:0007669"/>
    <property type="project" value="TreeGrafter"/>
</dbReference>
<dbReference type="GO" id="GO:0008270">
    <property type="term" value="F:zinc ion binding"/>
    <property type="evidence" value="ECO:0007669"/>
    <property type="project" value="InterPro"/>
</dbReference>
<evidence type="ECO:0000256" key="13">
    <source>
        <dbReference type="ARBA" id="ARBA00023049"/>
    </source>
</evidence>
<keyword evidence="14" id="KW-0472">Membrane</keyword>
<dbReference type="EMBL" id="JABWUV010000023">
    <property type="protein sequence ID" value="KAF6278806.1"/>
    <property type="molecule type" value="Genomic_DNA"/>
</dbReference>